<evidence type="ECO:0000313" key="3">
    <source>
        <dbReference type="Proteomes" id="UP001605036"/>
    </source>
</evidence>
<feature type="region of interest" description="Disordered" evidence="1">
    <location>
        <begin position="1136"/>
        <end position="1157"/>
    </location>
</feature>
<feature type="compositionally biased region" description="Basic and acidic residues" evidence="1">
    <location>
        <begin position="681"/>
        <end position="693"/>
    </location>
</feature>
<feature type="compositionally biased region" description="Polar residues" evidence="1">
    <location>
        <begin position="2088"/>
        <end position="2101"/>
    </location>
</feature>
<dbReference type="EMBL" id="JBHFFA010000003">
    <property type="protein sequence ID" value="KAL2635085.1"/>
    <property type="molecule type" value="Genomic_DNA"/>
</dbReference>
<feature type="region of interest" description="Disordered" evidence="1">
    <location>
        <begin position="1327"/>
        <end position="1378"/>
    </location>
</feature>
<evidence type="ECO:0000313" key="2">
    <source>
        <dbReference type="EMBL" id="KAL2635085.1"/>
    </source>
</evidence>
<name>A0ABD1YWP9_9MARC</name>
<feature type="compositionally biased region" description="Basic and acidic residues" evidence="1">
    <location>
        <begin position="1421"/>
        <end position="1431"/>
    </location>
</feature>
<feature type="compositionally biased region" description="Basic and acidic residues" evidence="1">
    <location>
        <begin position="2319"/>
        <end position="2333"/>
    </location>
</feature>
<protein>
    <submittedName>
        <fullName evidence="2">Uncharacterized protein</fullName>
    </submittedName>
</protein>
<feature type="compositionally biased region" description="Basic and acidic residues" evidence="1">
    <location>
        <begin position="971"/>
        <end position="987"/>
    </location>
</feature>
<feature type="region of interest" description="Disordered" evidence="1">
    <location>
        <begin position="911"/>
        <end position="933"/>
    </location>
</feature>
<accession>A0ABD1YWP9</accession>
<gene>
    <name evidence="2" type="ORF">R1flu_006564</name>
</gene>
<feature type="compositionally biased region" description="Basic and acidic residues" evidence="1">
    <location>
        <begin position="1367"/>
        <end position="1378"/>
    </location>
</feature>
<feature type="compositionally biased region" description="Basic and acidic residues" evidence="1">
    <location>
        <begin position="921"/>
        <end position="933"/>
    </location>
</feature>
<feature type="region of interest" description="Disordered" evidence="1">
    <location>
        <begin position="2419"/>
        <end position="2535"/>
    </location>
</feature>
<feature type="region of interest" description="Disordered" evidence="1">
    <location>
        <begin position="555"/>
        <end position="645"/>
    </location>
</feature>
<dbReference type="Proteomes" id="UP001605036">
    <property type="component" value="Unassembled WGS sequence"/>
</dbReference>
<feature type="region of interest" description="Disordered" evidence="1">
    <location>
        <begin position="956"/>
        <end position="987"/>
    </location>
</feature>
<feature type="region of interest" description="Disordered" evidence="1">
    <location>
        <begin position="1748"/>
        <end position="1779"/>
    </location>
</feature>
<keyword evidence="3" id="KW-1185">Reference proteome</keyword>
<feature type="region of interest" description="Disordered" evidence="1">
    <location>
        <begin position="391"/>
        <end position="414"/>
    </location>
</feature>
<reference evidence="2 3" key="1">
    <citation type="submission" date="2024-09" db="EMBL/GenBank/DDBJ databases">
        <title>Chromosome-scale assembly of Riccia fluitans.</title>
        <authorList>
            <person name="Paukszto L."/>
            <person name="Sawicki J."/>
            <person name="Karawczyk K."/>
            <person name="Piernik-Szablinska J."/>
            <person name="Szczecinska M."/>
            <person name="Mazdziarz M."/>
        </authorList>
    </citation>
    <scope>NUCLEOTIDE SEQUENCE [LARGE SCALE GENOMIC DNA]</scope>
    <source>
        <strain evidence="2">Rf_01</strain>
        <tissue evidence="2">Aerial parts of the thallus</tissue>
    </source>
</reference>
<sequence length="2769" mass="303664">MVDRNNGSKKAGHERGEVGLARLRHEFLRFREEIGCIRSLTRVHPRWPSRLARLETESDSEAFSEDGSSWDTEELPHGTLLLATADGETADCVYKGISVHKAPQFPDLCLKSSCATREVVQECLNVQCDPVLSDGSAARSVSDEQSKNLLVLNQSECDVFDVGGPNASRLVSARCLGGLDAGSFIGLNKVERESEEFESIKTASFREISSETQDLSDPSISTDEVPRLRLGNQEEERNCTFDASHSPTNNIKTADLTNSIEAAESIDFWKSDERNHEANGSNTEEKITRPYYVGQIKTLEDQVKIPNDRNLTELRRVEDTSDDEALDSTRSHSGSRIAATAYFTANPCHKYDDDTLLVPHRHSRCENEGVTQVDVNGPNILTSASCREGESCIHQEEKEDSDDGKDSEAPGMHGKLSNSQLIQMAFPEGCKRKLKLVSYVYEEVPPTTAAQASDQLTPPDLGDEVVQASMIIMPASFGAEKQVDLTPGPSQSNTIPITAAMSAEGRNVERQGAGNSSLIALTGLDSLTTLGEECRQDHGLAARMETRIRNALETLGEPCGGNETSNKGSATSVTGLRYPLGMGELSRSRGTSGIGSSRAEKKLRFKTAQPEHKSIGGDKHHYTEGWLSADSSPPAARSRGSARPVEPETYLRHVIAALDSANVFDVQEESDSRQELSSSPEDARKKPDSRLEEHNRSYTHIEEGMADLCSLDSNRVAHQHHCKHWRRSSLQGTGSSSCPFHMDRRPCCSSEMQPEPLVEQRHLNSCFTAGCRRISSEGKSSPHMPEEGFPRVVRNSGNNNLSFGGTDCANPQAFCVKINGSMVEIEVGEEPPSILWNPRGHNDQTVAIRTSTYRSEEQNRTGTAHDELYGPSVSMSGQPNSPRILPNVSDLGKTNMLQTSDDSRVVRFRDPNFPGGSSKSVRFDAGAKEPEKKTLFSPKQIRESFDRSVKCLARRAQRQGEAVPAGEAASESEHSPRRTQEKANEVRIRSQVKSKRGLATLSPECLVGLDSVENNVAEARSSKNRHGVTVPVAPNIQEELPACSILKSSRGASDSDSDVQDHSRGTGLSKMTDGIRYSAVPRAAGMKAQNGTSDTEEKEELLEAAASGLAHELELLKRSRSPRYLKVQEELHNHGSSASEVSGYRQGLRPQRTKKLPGHFRPRKEAIVSHGVPCNSQSVYHSMNTPHSGTRSRTVGQLRSTTHAGSSFLQSGSQKLPVSRLRSVTKSHQLHSLTENGTTVLGDEGGRNRSVYEEAQHLTQTYGSASWRRAKQTVKEAIGEVFDYDQFQQKRRMELGELASERKRVEWLGRSLALRSLDGVHLKQMQTNKLQHPGLERSSRPAPANGTKDIGSSGNKRHRSAISPLRDPGKKARSLETKVDEQLFPHTSIPLDGSLGSITQLDVLHVGRSNFSPCNVGSKTQKSEGVARAKDNSLSTRPSQKLAPEFKTSAKDAISCMGFEVSSVVRNDHNLKSTGVVRSHRPAGEKLAIKRKSLQPPGSIFKVATPVSWFPSDSSVKGRKMDLLSGIPTFEARGIKETARNKCTSKPKNADIILGKGTRKANTMVPKGVSQKPQGERGSLNSAKLPVRYIHETAEFPSDLCKWLLTPDADLNDQHDSVLKPELVSVETEGAELKTSCSKERNLERQSWSERMKTFLLSCGALLPETDPSKQRKNSKQPSFTSKLDARKDVDYGGTDSQEINDDKKEVLLPLRWPKVHNCEEKLVGKTGRLNDTKNKVRLISSDVKKPLGVQKSRRSPRKSNKHMNIHTLCGGERSPGKKTRLVRSFDGETKDVSMPLKAEVRGKSPTTKCLREGGGKGPRNMRLMEVKDKFQMLLSENKGENAQKTSSPAEFPDVKDEPDNQNRTLKFSTPVEGSLEERDSELGIRSGKSLRGSVENWLSTSGGFEFLDILDGHKQNLEEAKLSETIQKKTDFRSPSDRTSLHSWSARSAEIGTPQEFTSIAAVNFQEKTGKAVQDDIAYLPRIGLQSCSDPRRNVDTPEKFPSKSEVIEKDTEPDGNSSSFVIRLQTQEITDSHADPVDSFMRVFQEYKEKFEVRGLTSRGVAEAGKSLVADTQLTEKKNNFDLKPLNSTAYSNQGTRSSSDTEEKLTESEELELALLELVIKTVLRGDLMKNSKSGLVTYKQGTSSFPSNPRETQTIRVDQAVQASVRDGRQLSPTTQAGDSAKSSAKDWPNHTHLMEKQSPCGSCDEDEDWPEYLGLDDENGDLEGVEMGSPLTKENPVKTTELETVHGPPASGQPLQEAERTSPPSPRPTIGSERHTMELAQFPGLSSIVLSTFERVVSGLAERSLTGVPNATPETKEDTSSSISDRKSPSVQPTDLSALQPSSSLHFLPVYCLTDGRPFLSPFLTPYSIYPQYPVTVGPSHIQDLQFPPLVQNIQPTGATAATTAEDVRGIRDNVRTSLQSPKQKNKSNGLFERKVSSSTSSDSPFSSPDTPSTPVSSPDHEARVASALAHPRRQKGHLIVAADDVDDKSNQENEEIQIQQEPDGAQFTVSGEKPTTPARQPDAEKGLEDSPLQLPVTNILENGEGSPTRENTNLAFLGGSATLVANSVYAASPNTRKEPEFNYYGSSELADSYDGSGSSDISSYPGSYTGLPAPLVGLSRRELGRLNQAPTTTVDDAAFSATESRAYEARNSLPKPLRHAHGLQVNVGRYSVEGYPKDAREYSTMWSVVPKELGLRLSEGEIDPGALRSEGECGWMYNRSDVSPITLRPPVPLVQQAYGLLKRSEGAVPEFKFVTKIRLWKSS</sequence>
<feature type="region of interest" description="Disordered" evidence="1">
    <location>
        <begin position="2167"/>
        <end position="2277"/>
    </location>
</feature>
<feature type="region of interest" description="Disordered" evidence="1">
    <location>
        <begin position="1047"/>
        <end position="1074"/>
    </location>
</feature>
<feature type="region of interest" description="Disordered" evidence="1">
    <location>
        <begin position="2311"/>
        <end position="2342"/>
    </location>
</feature>
<feature type="region of interest" description="Disordered" evidence="1">
    <location>
        <begin position="666"/>
        <end position="693"/>
    </location>
</feature>
<feature type="region of interest" description="Disordered" evidence="1">
    <location>
        <begin position="2082"/>
        <end position="2108"/>
    </location>
</feature>
<feature type="region of interest" description="Disordered" evidence="1">
    <location>
        <begin position="1802"/>
        <end position="1821"/>
    </location>
</feature>
<feature type="region of interest" description="Disordered" evidence="1">
    <location>
        <begin position="1991"/>
        <end position="2019"/>
    </location>
</feature>
<feature type="region of interest" description="Disordered" evidence="1">
    <location>
        <begin position="1839"/>
        <end position="1881"/>
    </location>
</feature>
<comment type="caution">
    <text evidence="2">The sequence shown here is derived from an EMBL/GenBank/DDBJ whole genome shotgun (WGS) entry which is preliminary data.</text>
</comment>
<feature type="compositionally biased region" description="Basic and acidic residues" evidence="1">
    <location>
        <begin position="2188"/>
        <end position="2200"/>
    </location>
</feature>
<feature type="compositionally biased region" description="Low complexity" evidence="1">
    <location>
        <begin position="588"/>
        <end position="597"/>
    </location>
</feature>
<feature type="compositionally biased region" description="Low complexity" evidence="1">
    <location>
        <begin position="2442"/>
        <end position="2463"/>
    </location>
</feature>
<feature type="compositionally biased region" description="Polar residues" evidence="1">
    <location>
        <begin position="2175"/>
        <end position="2187"/>
    </location>
</feature>
<evidence type="ECO:0000256" key="1">
    <source>
        <dbReference type="SAM" id="MobiDB-lite"/>
    </source>
</evidence>
<feature type="compositionally biased region" description="Acidic residues" evidence="1">
    <location>
        <begin position="2208"/>
        <end position="2229"/>
    </location>
</feature>
<feature type="compositionally biased region" description="Polar residues" evidence="1">
    <location>
        <begin position="562"/>
        <end position="574"/>
    </location>
</feature>
<proteinExistence type="predicted"/>
<feature type="compositionally biased region" description="Basic residues" evidence="1">
    <location>
        <begin position="1752"/>
        <end position="1765"/>
    </location>
</feature>
<feature type="compositionally biased region" description="Polar residues" evidence="1">
    <location>
        <begin position="2421"/>
        <end position="2434"/>
    </location>
</feature>
<feature type="compositionally biased region" description="Basic and acidic residues" evidence="1">
    <location>
        <begin position="1991"/>
        <end position="2014"/>
    </location>
</feature>
<feature type="region of interest" description="Disordered" evidence="1">
    <location>
        <begin position="1414"/>
        <end position="1443"/>
    </location>
</feature>
<feature type="compositionally biased region" description="Low complexity" evidence="1">
    <location>
        <begin position="628"/>
        <end position="644"/>
    </location>
</feature>
<feature type="region of interest" description="Disordered" evidence="1">
    <location>
        <begin position="852"/>
        <end position="880"/>
    </location>
</feature>
<feature type="region of interest" description="Disordered" evidence="1">
    <location>
        <begin position="1666"/>
        <end position="1699"/>
    </location>
</feature>
<organism evidence="2 3">
    <name type="scientific">Riccia fluitans</name>
    <dbReference type="NCBI Taxonomy" id="41844"/>
    <lineage>
        <taxon>Eukaryota</taxon>
        <taxon>Viridiplantae</taxon>
        <taxon>Streptophyta</taxon>
        <taxon>Embryophyta</taxon>
        <taxon>Marchantiophyta</taxon>
        <taxon>Marchantiopsida</taxon>
        <taxon>Marchantiidae</taxon>
        <taxon>Marchantiales</taxon>
        <taxon>Ricciaceae</taxon>
        <taxon>Riccia</taxon>
    </lineage>
</organism>
<feature type="compositionally biased region" description="Basic and acidic residues" evidence="1">
    <location>
        <begin position="609"/>
        <end position="623"/>
    </location>
</feature>
<feature type="compositionally biased region" description="Basic and acidic residues" evidence="1">
    <location>
        <begin position="854"/>
        <end position="868"/>
    </location>
</feature>